<dbReference type="Proteomes" id="UP000009027">
    <property type="component" value="Unassembled WGS sequence"/>
</dbReference>
<gene>
    <name evidence="2" type="ORF">TvY486_0041570</name>
</gene>
<reference evidence="2 3" key="1">
    <citation type="journal article" date="2012" name="Proc. Natl. Acad. Sci. U.S.A.">
        <title>Antigenic diversity is generated by distinct evolutionary mechanisms in African trypanosome species.</title>
        <authorList>
            <person name="Jackson A.P."/>
            <person name="Berry A."/>
            <person name="Aslett M."/>
            <person name="Allison H.C."/>
            <person name="Burton P."/>
            <person name="Vavrova-Anderson J."/>
            <person name="Brown R."/>
            <person name="Browne H."/>
            <person name="Corton N."/>
            <person name="Hauser H."/>
            <person name="Gamble J."/>
            <person name="Gilderthorp R."/>
            <person name="Marcello L."/>
            <person name="McQuillan J."/>
            <person name="Otto T.D."/>
            <person name="Quail M.A."/>
            <person name="Sanders M.J."/>
            <person name="van Tonder A."/>
            <person name="Ginger M.L."/>
            <person name="Field M.C."/>
            <person name="Barry J.D."/>
            <person name="Hertz-Fowler C."/>
            <person name="Berriman M."/>
        </authorList>
    </citation>
    <scope>NUCLEOTIDE SEQUENCE</scope>
    <source>
        <strain evidence="2 3">Y486</strain>
    </source>
</reference>
<feature type="compositionally biased region" description="Basic residues" evidence="1">
    <location>
        <begin position="1"/>
        <end position="16"/>
    </location>
</feature>
<keyword evidence="3" id="KW-1185">Reference proteome</keyword>
<evidence type="ECO:0000313" key="2">
    <source>
        <dbReference type="EMBL" id="CCD21249.1"/>
    </source>
</evidence>
<accession>F9WUK0</accession>
<evidence type="ECO:0000313" key="3">
    <source>
        <dbReference type="Proteomes" id="UP000009027"/>
    </source>
</evidence>
<dbReference type="EMBL" id="CAEX01007313">
    <property type="protein sequence ID" value="CCD21249.1"/>
    <property type="molecule type" value="Genomic_DNA"/>
</dbReference>
<feature type="compositionally biased region" description="Basic and acidic residues" evidence="1">
    <location>
        <begin position="17"/>
        <end position="26"/>
    </location>
</feature>
<proteinExistence type="predicted"/>
<protein>
    <submittedName>
        <fullName evidence="2">Uncharacterized protein</fullName>
    </submittedName>
</protein>
<feature type="region of interest" description="Disordered" evidence="1">
    <location>
        <begin position="1"/>
        <end position="26"/>
    </location>
</feature>
<organism evidence="2 3">
    <name type="scientific">Trypanosoma vivax (strain Y486)</name>
    <dbReference type="NCBI Taxonomy" id="1055687"/>
    <lineage>
        <taxon>Eukaryota</taxon>
        <taxon>Discoba</taxon>
        <taxon>Euglenozoa</taxon>
        <taxon>Kinetoplastea</taxon>
        <taxon>Metakinetoplastina</taxon>
        <taxon>Trypanosomatida</taxon>
        <taxon>Trypanosomatidae</taxon>
        <taxon>Trypanosoma</taxon>
        <taxon>Duttonella</taxon>
    </lineage>
</organism>
<name>F9WUK0_TRYVY</name>
<dbReference type="AlphaFoldDB" id="F9WUK0"/>
<evidence type="ECO:0000256" key="1">
    <source>
        <dbReference type="SAM" id="MobiDB-lite"/>
    </source>
</evidence>
<sequence>MQRKVQRKKKGHRVHSAKREKQKEKK</sequence>